<dbReference type="OrthoDB" id="250622at2759"/>
<dbReference type="PANTHER" id="PTHR33129">
    <property type="entry name" value="PROTEIN KINASE DOMAIN-CONTAINING PROTEIN-RELATED"/>
    <property type="match status" value="1"/>
</dbReference>
<dbReference type="EMBL" id="MKGL01000557">
    <property type="protein sequence ID" value="RNE97494.1"/>
    <property type="molecule type" value="Genomic_DNA"/>
</dbReference>
<dbReference type="Pfam" id="PF20445">
    <property type="entry name" value="RHS_N"/>
    <property type="match status" value="1"/>
</dbReference>
<dbReference type="PANTHER" id="PTHR33129:SF3">
    <property type="entry name" value="HOT SPOT (RHS) PROTEIN, PUTATIVE-RELATED"/>
    <property type="match status" value="1"/>
</dbReference>
<dbReference type="NCBIfam" id="TIGR01631">
    <property type="entry name" value="Trypano_RHS"/>
    <property type="match status" value="1"/>
</dbReference>
<evidence type="ECO:0000259" key="1">
    <source>
        <dbReference type="Pfam" id="PF07999"/>
    </source>
</evidence>
<proteinExistence type="predicted"/>
<feature type="domain" description="Retrotransposon hot spot protein N-terminal" evidence="2">
    <location>
        <begin position="117"/>
        <end position="220"/>
    </location>
</feature>
<dbReference type="InterPro" id="IPR046836">
    <property type="entry name" value="RHS_C"/>
</dbReference>
<evidence type="ECO:0000259" key="2">
    <source>
        <dbReference type="Pfam" id="PF20445"/>
    </source>
</evidence>
<name>A0A422MW80_TRYRA</name>
<protein>
    <submittedName>
        <fullName evidence="4">Retrotransposon hot spot (RHS) protein</fullName>
    </submittedName>
</protein>
<dbReference type="RefSeq" id="XP_029234153.1">
    <property type="nucleotide sequence ID" value="XM_029386019.1"/>
</dbReference>
<dbReference type="AlphaFoldDB" id="A0A422MW80"/>
<evidence type="ECO:0000259" key="3">
    <source>
        <dbReference type="Pfam" id="PF24466"/>
    </source>
</evidence>
<dbReference type="InterPro" id="IPR056000">
    <property type="entry name" value="DUF7578"/>
</dbReference>
<evidence type="ECO:0000313" key="5">
    <source>
        <dbReference type="Proteomes" id="UP000283634"/>
    </source>
</evidence>
<dbReference type="Pfam" id="PF24466">
    <property type="entry name" value="DUF7578"/>
    <property type="match status" value="1"/>
</dbReference>
<dbReference type="InterPro" id="IPR052980">
    <property type="entry name" value="Crinkler_effector"/>
</dbReference>
<sequence length="449" mass="51879">QYVGPDRAVGEDQNVVMEVFVQQPAEYVTDQRLREEILDSPGYQLFEDARRLREDARKFTERMVATLRDWKEFTDKSIVSAIAQTKLKAALRQAEDAEKERWGNEKPPRRPRLEGFYESVFNATWSHVMGFPEGEGEYMVVIEGQRPQELLWEYTQTVRTFLPVRGEEQFRPPRPRLMILSSEKRWPYSLNHAVPITDCYINIEVHRVWKIVEGDLKGVFPPPDTDAPKMRRHLLIGTPGIGKSMAAGSYLLYQLLHYDATKLHVVVYCFGRDFAYLFDRRTRTVTEYEGESNIGRAMVNLARTGMKGYIIIDMARQLQEPSTNVVPSDEWGIIMLSSPNEKNFQAWAKQAGAIEIIMNCPDENDVKAMCAWGTRNTTEEEQAEYWRRMYMRMDDVGPIPRCIFNDNKYRKRVRDTNNILAGIDASDAVHYGMIGGKGMWPSNDASHKL</sequence>
<evidence type="ECO:0000313" key="4">
    <source>
        <dbReference type="EMBL" id="RNE97494.1"/>
    </source>
</evidence>
<dbReference type="Proteomes" id="UP000283634">
    <property type="component" value="Unassembled WGS sequence"/>
</dbReference>
<dbReference type="VEuPathDB" id="TriTrypDB:TRSC58_07193"/>
<feature type="domain" description="DUF7578" evidence="3">
    <location>
        <begin position="2"/>
        <end position="52"/>
    </location>
</feature>
<comment type="caution">
    <text evidence="4">The sequence shown here is derived from an EMBL/GenBank/DDBJ whole genome shotgun (WGS) entry which is preliminary data.</text>
</comment>
<dbReference type="InterPro" id="IPR006518">
    <property type="entry name" value="Trypano_RHS"/>
</dbReference>
<organism evidence="4 5">
    <name type="scientific">Trypanosoma rangeli</name>
    <dbReference type="NCBI Taxonomy" id="5698"/>
    <lineage>
        <taxon>Eukaryota</taxon>
        <taxon>Discoba</taxon>
        <taxon>Euglenozoa</taxon>
        <taxon>Kinetoplastea</taxon>
        <taxon>Metakinetoplastina</taxon>
        <taxon>Trypanosomatida</taxon>
        <taxon>Trypanosomatidae</taxon>
        <taxon>Trypanosoma</taxon>
        <taxon>Herpetosoma</taxon>
    </lineage>
</organism>
<feature type="non-terminal residue" evidence="4">
    <location>
        <position position="1"/>
    </location>
</feature>
<feature type="domain" description="Retrotransposon hot spot protein,C-terminal" evidence="1">
    <location>
        <begin position="234"/>
        <end position="449"/>
    </location>
</feature>
<dbReference type="OMA" id="SICNATW"/>
<feature type="non-terminal residue" evidence="4">
    <location>
        <position position="449"/>
    </location>
</feature>
<dbReference type="Pfam" id="PF07999">
    <property type="entry name" value="RHSP"/>
    <property type="match status" value="1"/>
</dbReference>
<keyword evidence="5" id="KW-1185">Reference proteome</keyword>
<gene>
    <name evidence="4" type="ORF">TraAM80_09328</name>
</gene>
<dbReference type="InterPro" id="IPR046835">
    <property type="entry name" value="RHS_N"/>
</dbReference>
<reference evidence="4 5" key="1">
    <citation type="journal article" date="2018" name="BMC Genomics">
        <title>Genomic comparison of Trypanosoma conorhini and Trypanosoma rangeli to Trypanosoma cruzi strains of high and low virulence.</title>
        <authorList>
            <person name="Bradwell K.R."/>
            <person name="Koparde V.N."/>
            <person name="Matveyev A.V."/>
            <person name="Serrano M.G."/>
            <person name="Alves J.M."/>
            <person name="Parikh H."/>
            <person name="Huang B."/>
            <person name="Lee V."/>
            <person name="Espinosa-Alvarez O."/>
            <person name="Ortiz P.A."/>
            <person name="Costa-Martins A.G."/>
            <person name="Teixeira M.M."/>
            <person name="Buck G.A."/>
        </authorList>
    </citation>
    <scope>NUCLEOTIDE SEQUENCE [LARGE SCALE GENOMIC DNA]</scope>
    <source>
        <strain evidence="4 5">AM80</strain>
    </source>
</reference>
<dbReference type="GeneID" id="40333261"/>
<accession>A0A422MW80</accession>